<dbReference type="EMBL" id="JBFCZG010000010">
    <property type="protein sequence ID" value="KAL3417816.1"/>
    <property type="molecule type" value="Genomic_DNA"/>
</dbReference>
<name>A0ABR4P405_9HELO</name>
<sequence>MMKHLSVVAVLYLAARVNGQVSTAVVTVTGSAPTPEATSSQYTSDSTFQSSILDAHNFYRAQHNASDLSWNDTSADFAQDWSDECNFRHSGGPTGENLAAGYANASASVDAWGLEREEYNFNSPGFSEETGHFTQLVWGNTTSVGCARSSCQGDNGTPGWYVVCEYYPPGNIVGQDNEYFEWNVLPQVEGSDTDTVESGTSTETSSSSAVKFEVVGVLRLLAGVAGLAVGTEILQLW</sequence>
<evidence type="ECO:0000256" key="1">
    <source>
        <dbReference type="SAM" id="SignalP"/>
    </source>
</evidence>
<protein>
    <submittedName>
        <fullName evidence="3">SCP-like extracellular protein</fullName>
    </submittedName>
</protein>
<feature type="domain" description="SCP" evidence="2">
    <location>
        <begin position="47"/>
        <end position="174"/>
    </location>
</feature>
<evidence type="ECO:0000313" key="3">
    <source>
        <dbReference type="EMBL" id="KAL3417816.1"/>
    </source>
</evidence>
<reference evidence="3 4" key="1">
    <citation type="submission" date="2024-06" db="EMBL/GenBank/DDBJ databases">
        <title>Complete genome of Phlyctema vagabunda strain 19-DSS-EL-015.</title>
        <authorList>
            <person name="Fiorenzani C."/>
        </authorList>
    </citation>
    <scope>NUCLEOTIDE SEQUENCE [LARGE SCALE GENOMIC DNA]</scope>
    <source>
        <strain evidence="3 4">19-DSS-EL-015</strain>
    </source>
</reference>
<dbReference type="InterPro" id="IPR001283">
    <property type="entry name" value="CRISP-related"/>
</dbReference>
<dbReference type="PRINTS" id="PR00837">
    <property type="entry name" value="V5TPXLIKE"/>
</dbReference>
<feature type="signal peptide" evidence="1">
    <location>
        <begin position="1"/>
        <end position="19"/>
    </location>
</feature>
<comment type="caution">
    <text evidence="3">The sequence shown here is derived from an EMBL/GenBank/DDBJ whole genome shotgun (WGS) entry which is preliminary data.</text>
</comment>
<dbReference type="PROSITE" id="PS01009">
    <property type="entry name" value="CRISP_1"/>
    <property type="match status" value="1"/>
</dbReference>
<proteinExistence type="predicted"/>
<dbReference type="InterPro" id="IPR018244">
    <property type="entry name" value="Allrgn_V5/Tpx1_CS"/>
</dbReference>
<gene>
    <name evidence="3" type="ORF">PVAG01_10826</name>
</gene>
<dbReference type="InterPro" id="IPR035940">
    <property type="entry name" value="CAP_sf"/>
</dbReference>
<dbReference type="Pfam" id="PF00188">
    <property type="entry name" value="CAP"/>
    <property type="match status" value="1"/>
</dbReference>
<evidence type="ECO:0000259" key="2">
    <source>
        <dbReference type="SMART" id="SM00198"/>
    </source>
</evidence>
<dbReference type="Gene3D" id="3.40.33.10">
    <property type="entry name" value="CAP"/>
    <property type="match status" value="1"/>
</dbReference>
<dbReference type="PANTHER" id="PTHR10334">
    <property type="entry name" value="CYSTEINE-RICH SECRETORY PROTEIN-RELATED"/>
    <property type="match status" value="1"/>
</dbReference>
<dbReference type="SUPFAM" id="SSF55797">
    <property type="entry name" value="PR-1-like"/>
    <property type="match status" value="1"/>
</dbReference>
<dbReference type="Proteomes" id="UP001629113">
    <property type="component" value="Unassembled WGS sequence"/>
</dbReference>
<keyword evidence="4" id="KW-1185">Reference proteome</keyword>
<organism evidence="3 4">
    <name type="scientific">Phlyctema vagabunda</name>
    <dbReference type="NCBI Taxonomy" id="108571"/>
    <lineage>
        <taxon>Eukaryota</taxon>
        <taxon>Fungi</taxon>
        <taxon>Dikarya</taxon>
        <taxon>Ascomycota</taxon>
        <taxon>Pezizomycotina</taxon>
        <taxon>Leotiomycetes</taxon>
        <taxon>Helotiales</taxon>
        <taxon>Dermateaceae</taxon>
        <taxon>Phlyctema</taxon>
    </lineage>
</organism>
<feature type="chain" id="PRO_5046934337" evidence="1">
    <location>
        <begin position="20"/>
        <end position="237"/>
    </location>
</feature>
<accession>A0ABR4P405</accession>
<dbReference type="InterPro" id="IPR014044">
    <property type="entry name" value="CAP_dom"/>
</dbReference>
<keyword evidence="1" id="KW-0732">Signal</keyword>
<evidence type="ECO:0000313" key="4">
    <source>
        <dbReference type="Proteomes" id="UP001629113"/>
    </source>
</evidence>
<dbReference type="SMART" id="SM00198">
    <property type="entry name" value="SCP"/>
    <property type="match status" value="1"/>
</dbReference>